<protein>
    <submittedName>
        <fullName evidence="1">Uncharacterized protein</fullName>
    </submittedName>
</protein>
<name>A0A1F5SMD9_9BACT</name>
<accession>A0A1F5SMD9</accession>
<gene>
    <name evidence="1" type="ORF">A2227_02150</name>
</gene>
<evidence type="ECO:0000313" key="2">
    <source>
        <dbReference type="Proteomes" id="UP000178367"/>
    </source>
</evidence>
<comment type="caution">
    <text evidence="1">The sequence shown here is derived from an EMBL/GenBank/DDBJ whole genome shotgun (WGS) entry which is preliminary data.</text>
</comment>
<evidence type="ECO:0000313" key="1">
    <source>
        <dbReference type="EMBL" id="OGF27401.1"/>
    </source>
</evidence>
<organism evidence="1 2">
    <name type="scientific">Candidatus Falkowbacteria bacterium RIFOXYA2_FULL_47_19</name>
    <dbReference type="NCBI Taxonomy" id="1797994"/>
    <lineage>
        <taxon>Bacteria</taxon>
        <taxon>Candidatus Falkowiibacteriota</taxon>
    </lineage>
</organism>
<sequence>MDGYVTVYMDASQLNFYIKGEAAVGFKCQNDENNRFAVVLPLDRITAVHELNHPFIVFNK</sequence>
<dbReference type="STRING" id="1797994.A2227_02150"/>
<dbReference type="Proteomes" id="UP000178367">
    <property type="component" value="Unassembled WGS sequence"/>
</dbReference>
<dbReference type="AlphaFoldDB" id="A0A1F5SMD9"/>
<dbReference type="EMBL" id="MFGB01000008">
    <property type="protein sequence ID" value="OGF27401.1"/>
    <property type="molecule type" value="Genomic_DNA"/>
</dbReference>
<proteinExistence type="predicted"/>
<reference evidence="1 2" key="1">
    <citation type="journal article" date="2016" name="Nat. Commun.">
        <title>Thousands of microbial genomes shed light on interconnected biogeochemical processes in an aquifer system.</title>
        <authorList>
            <person name="Anantharaman K."/>
            <person name="Brown C.T."/>
            <person name="Hug L.A."/>
            <person name="Sharon I."/>
            <person name="Castelle C.J."/>
            <person name="Probst A.J."/>
            <person name="Thomas B.C."/>
            <person name="Singh A."/>
            <person name="Wilkins M.J."/>
            <person name="Karaoz U."/>
            <person name="Brodie E.L."/>
            <person name="Williams K.H."/>
            <person name="Hubbard S.S."/>
            <person name="Banfield J.F."/>
        </authorList>
    </citation>
    <scope>NUCLEOTIDE SEQUENCE [LARGE SCALE GENOMIC DNA]</scope>
</reference>